<dbReference type="AlphaFoldDB" id="A0A2N1PT80"/>
<organism evidence="8 9">
    <name type="scientific">Candidatus Wallbacteria bacterium HGW-Wallbacteria-1</name>
    <dbReference type="NCBI Taxonomy" id="2013854"/>
    <lineage>
        <taxon>Bacteria</taxon>
        <taxon>Candidatus Walliibacteriota</taxon>
    </lineage>
</organism>
<sequence length="283" mass="30820">MRNTAINSIGILVGAAIMGFGINCFNIANNLSEGGVTGLSIILKLAFDIDPGLTTFVVNVPLLIVGWRILGKASFFYTIYGTLALSFFLSLFGKYRLPLKDDLFLASLFAGLMVGIGLGIILRFNGTTGGVDILARLFYKSRGWQVGKTIFIGDVIVICGSLFYLDIKQAMYTLVAVYVATRIIDLVQEGAFLAKAAFIISSHSEEIASRIMNDLERGTTILKGKGAFTGRDSEILYVVIGRRQMMSLKNLIEDVDPLAFVTFTDVHEVMGEGFSKPEKVEAV</sequence>
<evidence type="ECO:0000256" key="6">
    <source>
        <dbReference type="SAM" id="Phobius"/>
    </source>
</evidence>
<protein>
    <recommendedName>
        <fullName evidence="7">DUF2179 domain-containing protein</fullName>
    </recommendedName>
</protein>
<evidence type="ECO:0000256" key="3">
    <source>
        <dbReference type="ARBA" id="ARBA00022692"/>
    </source>
</evidence>
<comment type="caution">
    <text evidence="8">The sequence shown here is derived from an EMBL/GenBank/DDBJ whole genome shotgun (WGS) entry which is preliminary data.</text>
</comment>
<dbReference type="InterPro" id="IPR003740">
    <property type="entry name" value="YitT"/>
</dbReference>
<gene>
    <name evidence="8" type="ORF">CVV64_04950</name>
</gene>
<feature type="transmembrane region" description="Helical" evidence="6">
    <location>
        <begin position="75"/>
        <end position="92"/>
    </location>
</feature>
<feature type="transmembrane region" description="Helical" evidence="6">
    <location>
        <begin position="6"/>
        <end position="28"/>
    </location>
</feature>
<proteinExistence type="predicted"/>
<dbReference type="Proteomes" id="UP000233256">
    <property type="component" value="Unassembled WGS sequence"/>
</dbReference>
<feature type="transmembrane region" description="Helical" evidence="6">
    <location>
        <begin position="49"/>
        <end position="69"/>
    </location>
</feature>
<dbReference type="Pfam" id="PF02588">
    <property type="entry name" value="YitT_membrane"/>
    <property type="match status" value="1"/>
</dbReference>
<feature type="transmembrane region" description="Helical" evidence="6">
    <location>
        <begin position="144"/>
        <end position="165"/>
    </location>
</feature>
<evidence type="ECO:0000256" key="5">
    <source>
        <dbReference type="ARBA" id="ARBA00023136"/>
    </source>
</evidence>
<dbReference type="EMBL" id="PGXC01000003">
    <property type="protein sequence ID" value="PKK91549.1"/>
    <property type="molecule type" value="Genomic_DNA"/>
</dbReference>
<dbReference type="InterPro" id="IPR015867">
    <property type="entry name" value="N-reg_PII/ATP_PRibTrfase_C"/>
</dbReference>
<dbReference type="PIRSF" id="PIRSF006483">
    <property type="entry name" value="Membrane_protein_YitT"/>
    <property type="match status" value="1"/>
</dbReference>
<dbReference type="Pfam" id="PF10035">
    <property type="entry name" value="DUF2179"/>
    <property type="match status" value="1"/>
</dbReference>
<keyword evidence="5 6" id="KW-0472">Membrane</keyword>
<feature type="domain" description="DUF2179" evidence="7">
    <location>
        <begin position="217"/>
        <end position="271"/>
    </location>
</feature>
<evidence type="ECO:0000313" key="9">
    <source>
        <dbReference type="Proteomes" id="UP000233256"/>
    </source>
</evidence>
<dbReference type="GO" id="GO:0005886">
    <property type="term" value="C:plasma membrane"/>
    <property type="evidence" value="ECO:0007669"/>
    <property type="project" value="UniProtKB-SubCell"/>
</dbReference>
<dbReference type="InterPro" id="IPR019264">
    <property type="entry name" value="DUF2179"/>
</dbReference>
<evidence type="ECO:0000313" key="8">
    <source>
        <dbReference type="EMBL" id="PKK91549.1"/>
    </source>
</evidence>
<keyword evidence="3 6" id="KW-0812">Transmembrane</keyword>
<evidence type="ECO:0000256" key="1">
    <source>
        <dbReference type="ARBA" id="ARBA00004651"/>
    </source>
</evidence>
<reference evidence="8 9" key="1">
    <citation type="journal article" date="2017" name="ISME J.">
        <title>Potential for microbial H2 and metal transformations associated with novel bacteria and archaea in deep terrestrial subsurface sediments.</title>
        <authorList>
            <person name="Hernsdorf A.W."/>
            <person name="Amano Y."/>
            <person name="Miyakawa K."/>
            <person name="Ise K."/>
            <person name="Suzuki Y."/>
            <person name="Anantharaman K."/>
            <person name="Probst A."/>
            <person name="Burstein D."/>
            <person name="Thomas B.C."/>
            <person name="Banfield J.F."/>
        </authorList>
    </citation>
    <scope>NUCLEOTIDE SEQUENCE [LARGE SCALE GENOMIC DNA]</scope>
    <source>
        <strain evidence="8">HGW-Wallbacteria-1</strain>
    </source>
</reference>
<dbReference type="CDD" id="cd16380">
    <property type="entry name" value="YitT_C"/>
    <property type="match status" value="1"/>
</dbReference>
<dbReference type="InterPro" id="IPR051461">
    <property type="entry name" value="UPF0750_membrane"/>
</dbReference>
<dbReference type="PANTHER" id="PTHR33545:SF10">
    <property type="entry name" value="UPF0750 MEMBRANE PROTEIN YPJC"/>
    <property type="match status" value="1"/>
</dbReference>
<keyword evidence="2" id="KW-1003">Cell membrane</keyword>
<keyword evidence="4 6" id="KW-1133">Transmembrane helix</keyword>
<evidence type="ECO:0000259" key="7">
    <source>
        <dbReference type="Pfam" id="PF10035"/>
    </source>
</evidence>
<feature type="transmembrane region" description="Helical" evidence="6">
    <location>
        <begin position="104"/>
        <end position="124"/>
    </location>
</feature>
<name>A0A2N1PT80_9BACT</name>
<evidence type="ECO:0000256" key="4">
    <source>
        <dbReference type="ARBA" id="ARBA00022989"/>
    </source>
</evidence>
<accession>A0A2N1PT80</accession>
<dbReference type="PANTHER" id="PTHR33545">
    <property type="entry name" value="UPF0750 MEMBRANE PROTEIN YITT-RELATED"/>
    <property type="match status" value="1"/>
</dbReference>
<evidence type="ECO:0000256" key="2">
    <source>
        <dbReference type="ARBA" id="ARBA00022475"/>
    </source>
</evidence>
<comment type="subcellular location">
    <subcellularLocation>
        <location evidence="1">Cell membrane</location>
        <topology evidence="1">Multi-pass membrane protein</topology>
    </subcellularLocation>
</comment>
<dbReference type="Gene3D" id="3.30.70.120">
    <property type="match status" value="1"/>
</dbReference>